<reference evidence="1 2" key="1">
    <citation type="submission" date="2016-10" db="EMBL/GenBank/DDBJ databases">
        <title>The Draft Genome Sequence of the Potato Rhizosphere Bacteria Ochrobactrum sp. IPA7.2.</title>
        <authorList>
            <person name="Gogoleva N.E."/>
            <person name="Khlopko Y.A."/>
            <person name="Burygin G.L."/>
            <person name="Plotnikov A.O."/>
        </authorList>
    </citation>
    <scope>NUCLEOTIDE SEQUENCE [LARGE SCALE GENOMIC DNA]</scope>
    <source>
        <strain evidence="1 2">IPA7.2</strain>
    </source>
</reference>
<proteinExistence type="predicted"/>
<organism evidence="1 2">
    <name type="scientific">Brucella cytisi</name>
    <dbReference type="NCBI Taxonomy" id="407152"/>
    <lineage>
        <taxon>Bacteria</taxon>
        <taxon>Pseudomonadati</taxon>
        <taxon>Pseudomonadota</taxon>
        <taxon>Alphaproteobacteria</taxon>
        <taxon>Hyphomicrobiales</taxon>
        <taxon>Brucellaceae</taxon>
        <taxon>Brucella/Ochrobactrum group</taxon>
        <taxon>Brucella</taxon>
    </lineage>
</organism>
<dbReference type="Pfam" id="PF13644">
    <property type="entry name" value="DKNYY"/>
    <property type="match status" value="1"/>
</dbReference>
<protein>
    <recommendedName>
        <fullName evidence="3">DKNYY family protein</fullName>
    </recommendedName>
</protein>
<evidence type="ECO:0008006" key="3">
    <source>
        <dbReference type="Google" id="ProtNLM"/>
    </source>
</evidence>
<accession>A0A1J6HI50</accession>
<comment type="caution">
    <text evidence="1">The sequence shown here is derived from an EMBL/GenBank/DDBJ whole genome shotgun (WGS) entry which is preliminary data.</text>
</comment>
<evidence type="ECO:0000313" key="2">
    <source>
        <dbReference type="Proteomes" id="UP000182985"/>
    </source>
</evidence>
<dbReference type="AlphaFoldDB" id="A0A1J6HI50"/>
<name>A0A1J6HI50_9HYPH</name>
<gene>
    <name evidence="1" type="ORF">BLA27_15415</name>
</gene>
<dbReference type="Proteomes" id="UP000182985">
    <property type="component" value="Unassembled WGS sequence"/>
</dbReference>
<dbReference type="InterPro" id="IPR027375">
    <property type="entry name" value="DKNYY"/>
</dbReference>
<evidence type="ECO:0000313" key="1">
    <source>
        <dbReference type="EMBL" id="OIS92572.1"/>
    </source>
</evidence>
<keyword evidence="2" id="KW-1185">Reference proteome</keyword>
<dbReference type="EMBL" id="MOEC01000015">
    <property type="protein sequence ID" value="OIS92572.1"/>
    <property type="molecule type" value="Genomic_DNA"/>
</dbReference>
<sequence>MKEHVALSARSEQPAGPDKLFPLAYAHWYAASLFLDAGHPATEVLGRLGIDAEGWRACHERYAQLHFASTSWVASAYRRDGLQPPEQDRGLFEHLTANGLSRQPVAKPFSMQDELARLRRTVEANPHIGPFADATWIAQYLGERRMPTIRYVHDGVHVRVDGAPICDRKGIPLAGIDPLSFRQLGERWFRDDKRVYGQGETQTTLFWFVARNADPDSFKVLNERYAADKAAGYYITNLRLPTEDPGTFEVMGYDYGHGPTSRFHIERSDYARDSRKVYAFGVTIEGADPSTFQAIGDEGLYFADKDSIYFKNQPIPEADRASFTCASEAGQYLAYDKDRPYWAGKAQSISAAIEQWRTYFEARPELGGTWWHRGKAQQAAGQTETLEPRPLGGPFFSDGKRVLIRPRRPDDGEWISLDHFDHASFRPIVDVFGQDRHGLRYFLPGLEAYGQEPVKDSDPASFVTIAGGWFKDSRQAYYLDSAAPMPALAVVKADLKSFEVLGGAYARDAKGLIVEGKRKRDIADPHVVVALGHAFARMGQVLLYRGRPVARSGKVDGATARGVHDEVLIDAGGHLLIGSRYRKPVPGLDPATFRFLNRRFAVDNDHVYALTDDALLVCHEVDRAFISTDGGYAVRDRHARFHVSGSSVYRTPLAGDQGSTSNL</sequence>